<reference evidence="4 5" key="1">
    <citation type="journal article" date="2016" name="Mol. Biol. Evol.">
        <title>Comparative Genomics of Early-Diverging Mushroom-Forming Fungi Provides Insights into the Origins of Lignocellulose Decay Capabilities.</title>
        <authorList>
            <person name="Nagy L.G."/>
            <person name="Riley R."/>
            <person name="Tritt A."/>
            <person name="Adam C."/>
            <person name="Daum C."/>
            <person name="Floudas D."/>
            <person name="Sun H."/>
            <person name="Yadav J.S."/>
            <person name="Pangilinan J."/>
            <person name="Larsson K.H."/>
            <person name="Matsuura K."/>
            <person name="Barry K."/>
            <person name="Labutti K."/>
            <person name="Kuo R."/>
            <person name="Ohm R.A."/>
            <person name="Bhattacharya S.S."/>
            <person name="Shirouzu T."/>
            <person name="Yoshinaga Y."/>
            <person name="Martin F.M."/>
            <person name="Grigoriev I.V."/>
            <person name="Hibbett D.S."/>
        </authorList>
    </citation>
    <scope>NUCLEOTIDE SEQUENCE [LARGE SCALE GENOMIC DNA]</scope>
    <source>
        <strain evidence="4 5">HHB12029</strain>
    </source>
</reference>
<evidence type="ECO:0000259" key="3">
    <source>
        <dbReference type="PROSITE" id="PS50822"/>
    </source>
</evidence>
<dbReference type="InterPro" id="IPR032474">
    <property type="entry name" value="Argonaute_N"/>
</dbReference>
<dbReference type="PROSITE" id="PS50822">
    <property type="entry name" value="PIWI"/>
    <property type="match status" value="1"/>
</dbReference>
<dbReference type="InterPro" id="IPR014811">
    <property type="entry name" value="ArgoL1"/>
</dbReference>
<dbReference type="PANTHER" id="PTHR22891">
    <property type="entry name" value="EUKARYOTIC TRANSLATION INITIATION FACTOR 2C"/>
    <property type="match status" value="1"/>
</dbReference>
<dbReference type="Gene3D" id="3.30.420.10">
    <property type="entry name" value="Ribonuclease H-like superfamily/Ribonuclease H"/>
    <property type="match status" value="1"/>
</dbReference>
<proteinExistence type="predicted"/>
<sequence>MASRGRGRAVPPVGRGGSGGGRGRGTSRGGFDSGRGRGGRDSPASRGGSDAGSRGGFDRGRGSGRGGDRGRGRGGGTFANVPNIFNPSPNQALGPRVASIIAEGNKALARLQGTRSGPERPLRPAYGTAGTPIVLRANFFPISIDKDRFYEYSVEITPEPKSQKGRVKRRILDLFEQTCAGAAVKSYVVHDGAGRLISARELPQPLSGTVSYYEAEDNGPSQRPTVYEITVTYTKDLLLEPMKRYVTGDHASLNEDEEIKPVVSALNLILQRKASQAGYRVGRNRFFYDDEERGVLGPRLIAYMGFYSSVRPVQNQFMVNVNVCMTAFHEPGKLSDALMAFGRGSFGAIPREFMSKVKVSTKHLGYTRKYTVKRIVGGKTAASEKFKCDEYGGGVISVEEYFKRKYNVNLQHGRDLPLVDVGNPGKPTWLPAEICEVQPGEPHYGKLSSSETQNMLRLASRRPAVNAAHIVHQGLPKLGLTGQAASPVLKEFGVTVSDEMAVIPARRLAPPRVTYQKGTPNVSEGSWNILNVTFHRGAKVKNWKVLVVVDGPKDPGSQPRFPGGSQDAKLLDFLEKFRAKCSSSGMVMPKCSQIEGVRLVGGREDPGRVRSMQMLETTMGKFASGAAAWKNVDFVLVLLEYRDDYIYPCLKRLAAVKFGVHTQCMQLEKAMPPDPKKQDQYLSNIALKVNTKLGGINHKLDPQAMQWLTGKPTLLVGIDVTHPGPSSIAGTPSIAGVVANVDRDFVQYPASLRLQPSKQEGIAALSDMMVERLQAYRATSKVLPERVLVFRDGVSEGQYDKVIVEEVPQILDAFRRVDAKNPRYRPTLSVIICGKRHHARFPATAEADADRNGNTRPGTVVDRGITPVFEFSFYLQAHAGLQGTVRPTHYVVIYDERSPGLGADEIQTGIHSSSYLYARATKAVSLVPPAYYADIVCEQARYWIHGFLNRVDETSSTSGDRASETGSARAKRKREEAESQVYEAAERMWGSGLHPNLANSMFFL</sequence>
<feature type="domain" description="Piwi" evidence="3">
    <location>
        <begin position="634"/>
        <end position="945"/>
    </location>
</feature>
<dbReference type="Proteomes" id="UP000077266">
    <property type="component" value="Unassembled WGS sequence"/>
</dbReference>
<dbReference type="SMART" id="SM01163">
    <property type="entry name" value="DUF1785"/>
    <property type="match status" value="1"/>
</dbReference>
<evidence type="ECO:0000313" key="4">
    <source>
        <dbReference type="EMBL" id="KZV96981.1"/>
    </source>
</evidence>
<dbReference type="InterPro" id="IPR003100">
    <property type="entry name" value="PAZ_dom"/>
</dbReference>
<dbReference type="STRING" id="1314781.A0A165KW59"/>
<gene>
    <name evidence="4" type="ORF">EXIGLDRAFT_732051</name>
</gene>
<dbReference type="Pfam" id="PF08699">
    <property type="entry name" value="ArgoL1"/>
    <property type="match status" value="1"/>
</dbReference>
<name>A0A165KW59_EXIGL</name>
<dbReference type="Gene3D" id="3.40.50.2300">
    <property type="match status" value="1"/>
</dbReference>
<dbReference type="Pfam" id="PF16486">
    <property type="entry name" value="ArgoN"/>
    <property type="match status" value="1"/>
</dbReference>
<accession>A0A165KW59</accession>
<dbReference type="InterPro" id="IPR003165">
    <property type="entry name" value="Piwi"/>
</dbReference>
<organism evidence="4 5">
    <name type="scientific">Exidia glandulosa HHB12029</name>
    <dbReference type="NCBI Taxonomy" id="1314781"/>
    <lineage>
        <taxon>Eukaryota</taxon>
        <taxon>Fungi</taxon>
        <taxon>Dikarya</taxon>
        <taxon>Basidiomycota</taxon>
        <taxon>Agaricomycotina</taxon>
        <taxon>Agaricomycetes</taxon>
        <taxon>Auriculariales</taxon>
        <taxon>Exidiaceae</taxon>
        <taxon>Exidia</taxon>
    </lineage>
</organism>
<feature type="compositionally biased region" description="Polar residues" evidence="1">
    <location>
        <begin position="954"/>
        <end position="966"/>
    </location>
</feature>
<dbReference type="CDD" id="cd02846">
    <property type="entry name" value="PAZ_argonaute_like"/>
    <property type="match status" value="1"/>
</dbReference>
<dbReference type="PROSITE" id="PS50821">
    <property type="entry name" value="PAZ"/>
    <property type="match status" value="1"/>
</dbReference>
<feature type="compositionally biased region" description="Gly residues" evidence="1">
    <location>
        <begin position="14"/>
        <end position="33"/>
    </location>
</feature>
<dbReference type="GO" id="GO:0003723">
    <property type="term" value="F:RNA binding"/>
    <property type="evidence" value="ECO:0007669"/>
    <property type="project" value="InterPro"/>
</dbReference>
<dbReference type="SUPFAM" id="SSF101690">
    <property type="entry name" value="PAZ domain"/>
    <property type="match status" value="1"/>
</dbReference>
<feature type="domain" description="PAZ" evidence="2">
    <location>
        <begin position="333"/>
        <end position="439"/>
    </location>
</feature>
<dbReference type="Pfam" id="PF16488">
    <property type="entry name" value="ArgoL2"/>
    <property type="match status" value="1"/>
</dbReference>
<dbReference type="CDD" id="cd04657">
    <property type="entry name" value="Piwi_ago-like"/>
    <property type="match status" value="1"/>
</dbReference>
<dbReference type="InterPro" id="IPR032472">
    <property type="entry name" value="ArgoL2"/>
</dbReference>
<feature type="region of interest" description="Disordered" evidence="1">
    <location>
        <begin position="953"/>
        <end position="976"/>
    </location>
</feature>
<dbReference type="InterPro" id="IPR036085">
    <property type="entry name" value="PAZ_dom_sf"/>
</dbReference>
<feature type="region of interest" description="Disordered" evidence="1">
    <location>
        <begin position="1"/>
        <end position="91"/>
    </location>
</feature>
<dbReference type="OrthoDB" id="10252740at2759"/>
<protein>
    <submittedName>
        <fullName evidence="4">Piwi-domain-containing protein</fullName>
    </submittedName>
</protein>
<dbReference type="SUPFAM" id="SSF53098">
    <property type="entry name" value="Ribonuclease H-like"/>
    <property type="match status" value="1"/>
</dbReference>
<keyword evidence="5" id="KW-1185">Reference proteome</keyword>
<dbReference type="InterPro" id="IPR012337">
    <property type="entry name" value="RNaseH-like_sf"/>
</dbReference>
<dbReference type="InterPro" id="IPR045246">
    <property type="entry name" value="Piwi_ago-like"/>
</dbReference>
<dbReference type="InterPro" id="IPR036397">
    <property type="entry name" value="RNaseH_sf"/>
</dbReference>
<dbReference type="InParanoid" id="A0A165KW59"/>
<evidence type="ECO:0000256" key="1">
    <source>
        <dbReference type="SAM" id="MobiDB-lite"/>
    </source>
</evidence>
<evidence type="ECO:0000259" key="2">
    <source>
        <dbReference type="PROSITE" id="PS50821"/>
    </source>
</evidence>
<dbReference type="Pfam" id="PF02171">
    <property type="entry name" value="Piwi"/>
    <property type="match status" value="1"/>
</dbReference>
<dbReference type="SMART" id="SM00950">
    <property type="entry name" value="Piwi"/>
    <property type="match status" value="1"/>
</dbReference>
<feature type="compositionally biased region" description="Basic and acidic residues" evidence="1">
    <location>
        <begin position="56"/>
        <end position="71"/>
    </location>
</feature>
<dbReference type="Pfam" id="PF02170">
    <property type="entry name" value="PAZ"/>
    <property type="match status" value="1"/>
</dbReference>
<evidence type="ECO:0000313" key="5">
    <source>
        <dbReference type="Proteomes" id="UP000077266"/>
    </source>
</evidence>
<dbReference type="AlphaFoldDB" id="A0A165KW59"/>
<dbReference type="EMBL" id="KV425936">
    <property type="protein sequence ID" value="KZV96981.1"/>
    <property type="molecule type" value="Genomic_DNA"/>
</dbReference>
<feature type="compositionally biased region" description="Low complexity" evidence="1">
    <location>
        <begin position="1"/>
        <end position="13"/>
    </location>
</feature>
<dbReference type="Gene3D" id="2.170.260.10">
    <property type="entry name" value="paz domain"/>
    <property type="match status" value="1"/>
</dbReference>